<feature type="compositionally biased region" description="Basic and acidic residues" evidence="1">
    <location>
        <begin position="145"/>
        <end position="165"/>
    </location>
</feature>
<protein>
    <submittedName>
        <fullName evidence="2">Uncharacterized protein</fullName>
    </submittedName>
</protein>
<evidence type="ECO:0000256" key="1">
    <source>
        <dbReference type="SAM" id="MobiDB-lite"/>
    </source>
</evidence>
<gene>
    <name evidence="2" type="ORF">RN001_006573</name>
</gene>
<evidence type="ECO:0000313" key="2">
    <source>
        <dbReference type="EMBL" id="KAK4883254.1"/>
    </source>
</evidence>
<feature type="compositionally biased region" description="Polar residues" evidence="1">
    <location>
        <begin position="216"/>
        <end position="239"/>
    </location>
</feature>
<name>A0AAN7PDU8_9COLE</name>
<organism evidence="2 3">
    <name type="scientific">Aquatica leii</name>
    <dbReference type="NCBI Taxonomy" id="1421715"/>
    <lineage>
        <taxon>Eukaryota</taxon>
        <taxon>Metazoa</taxon>
        <taxon>Ecdysozoa</taxon>
        <taxon>Arthropoda</taxon>
        <taxon>Hexapoda</taxon>
        <taxon>Insecta</taxon>
        <taxon>Pterygota</taxon>
        <taxon>Neoptera</taxon>
        <taxon>Endopterygota</taxon>
        <taxon>Coleoptera</taxon>
        <taxon>Polyphaga</taxon>
        <taxon>Elateriformia</taxon>
        <taxon>Elateroidea</taxon>
        <taxon>Lampyridae</taxon>
        <taxon>Luciolinae</taxon>
        <taxon>Aquatica</taxon>
    </lineage>
</organism>
<feature type="region of interest" description="Disordered" evidence="1">
    <location>
        <begin position="182"/>
        <end position="267"/>
    </location>
</feature>
<dbReference type="EMBL" id="JARPUR010000002">
    <property type="protein sequence ID" value="KAK4883254.1"/>
    <property type="molecule type" value="Genomic_DNA"/>
</dbReference>
<feature type="region of interest" description="Disordered" evidence="1">
    <location>
        <begin position="136"/>
        <end position="170"/>
    </location>
</feature>
<reference evidence="3" key="1">
    <citation type="submission" date="2023-01" db="EMBL/GenBank/DDBJ databases">
        <title>Key to firefly adult light organ development and bioluminescence: homeobox transcription factors regulate luciferase expression and transportation to peroxisome.</title>
        <authorList>
            <person name="Fu X."/>
        </authorList>
    </citation>
    <scope>NUCLEOTIDE SEQUENCE [LARGE SCALE GENOMIC DNA]</scope>
</reference>
<proteinExistence type="predicted"/>
<accession>A0AAN7PDU8</accession>
<sequence>MSFKLDIDRLLVDELDYELHIRNVEIQGNVHDKRKMLRCSLKFEKMADTSLIRIASSDGKVELDVCEHKLGLLAAEVDSCGSVTLDNEVKRLSSRLIHVQDRLSRIVEGDVESRKEVLERKCQELLNILEAKVQPSTDARSNLRTNKENKDEASCSSDSSHHSSVDGEEQAAVVVDQHTVAPNFPTEDVRQSRPPTDYPPHAFSEADFLAAEQEEQLQNGNIQELNQSDVISTNEAESSVNEDDVKSCDVAEPDIEQSTEPEIPGPS</sequence>
<dbReference type="AlphaFoldDB" id="A0AAN7PDU8"/>
<dbReference type="Proteomes" id="UP001353858">
    <property type="component" value="Unassembled WGS sequence"/>
</dbReference>
<keyword evidence="3" id="KW-1185">Reference proteome</keyword>
<comment type="caution">
    <text evidence="2">The sequence shown here is derived from an EMBL/GenBank/DDBJ whole genome shotgun (WGS) entry which is preliminary data.</text>
</comment>
<evidence type="ECO:0000313" key="3">
    <source>
        <dbReference type="Proteomes" id="UP001353858"/>
    </source>
</evidence>